<evidence type="ECO:0000256" key="1">
    <source>
        <dbReference type="ARBA" id="ARBA00022801"/>
    </source>
</evidence>
<gene>
    <name evidence="3" type="ORF">MYCIT1_LOCUS37412</name>
</gene>
<dbReference type="InterPro" id="IPR013094">
    <property type="entry name" value="AB_hydrolase_3"/>
</dbReference>
<organism evidence="3 4">
    <name type="scientific">Mycena citricolor</name>
    <dbReference type="NCBI Taxonomy" id="2018698"/>
    <lineage>
        <taxon>Eukaryota</taxon>
        <taxon>Fungi</taxon>
        <taxon>Dikarya</taxon>
        <taxon>Basidiomycota</taxon>
        <taxon>Agaricomycotina</taxon>
        <taxon>Agaricomycetes</taxon>
        <taxon>Agaricomycetidae</taxon>
        <taxon>Agaricales</taxon>
        <taxon>Marasmiineae</taxon>
        <taxon>Mycenaceae</taxon>
        <taxon>Mycena</taxon>
    </lineage>
</organism>
<dbReference type="PANTHER" id="PTHR48081:SF8">
    <property type="entry name" value="ALPHA_BETA HYDROLASE FOLD-3 DOMAIN-CONTAINING PROTEIN-RELATED"/>
    <property type="match status" value="1"/>
</dbReference>
<dbReference type="GO" id="GO:0016787">
    <property type="term" value="F:hydrolase activity"/>
    <property type="evidence" value="ECO:0007669"/>
    <property type="project" value="UniProtKB-KW"/>
</dbReference>
<accession>A0AAD2HYP2</accession>
<keyword evidence="4" id="KW-1185">Reference proteome</keyword>
<dbReference type="Pfam" id="PF07859">
    <property type="entry name" value="Abhydrolase_3"/>
    <property type="match status" value="1"/>
</dbReference>
<dbReference type="AlphaFoldDB" id="A0AAD2HYP2"/>
<reference evidence="3" key="1">
    <citation type="submission" date="2023-11" db="EMBL/GenBank/DDBJ databases">
        <authorList>
            <person name="De Vega J J."/>
            <person name="De Vega J J."/>
        </authorList>
    </citation>
    <scope>NUCLEOTIDE SEQUENCE</scope>
</reference>
<dbReference type="Gene3D" id="3.40.50.1820">
    <property type="entry name" value="alpha/beta hydrolase"/>
    <property type="match status" value="1"/>
</dbReference>
<protein>
    <recommendedName>
        <fullName evidence="2">Alpha/beta hydrolase fold-3 domain-containing protein</fullName>
    </recommendedName>
</protein>
<evidence type="ECO:0000259" key="2">
    <source>
        <dbReference type="Pfam" id="PF07859"/>
    </source>
</evidence>
<evidence type="ECO:0000313" key="4">
    <source>
        <dbReference type="Proteomes" id="UP001295794"/>
    </source>
</evidence>
<dbReference type="SUPFAM" id="SSF53474">
    <property type="entry name" value="alpha/beta-Hydrolases"/>
    <property type="match status" value="1"/>
</dbReference>
<dbReference type="InterPro" id="IPR050300">
    <property type="entry name" value="GDXG_lipolytic_enzyme"/>
</dbReference>
<name>A0AAD2HYP2_9AGAR</name>
<evidence type="ECO:0000313" key="3">
    <source>
        <dbReference type="EMBL" id="CAK5284287.1"/>
    </source>
</evidence>
<comment type="caution">
    <text evidence="3">The sequence shown here is derived from an EMBL/GenBank/DDBJ whole genome shotgun (WGS) entry which is preliminary data.</text>
</comment>
<keyword evidence="1" id="KW-0378">Hydrolase</keyword>
<dbReference type="EMBL" id="CAVNYO010000478">
    <property type="protein sequence ID" value="CAK5284287.1"/>
    <property type="molecule type" value="Genomic_DNA"/>
</dbReference>
<dbReference type="Proteomes" id="UP001295794">
    <property type="component" value="Unassembled WGS sequence"/>
</dbReference>
<feature type="domain" description="Alpha/beta hydrolase fold-3" evidence="2">
    <location>
        <begin position="89"/>
        <end position="298"/>
    </location>
</feature>
<dbReference type="PANTHER" id="PTHR48081">
    <property type="entry name" value="AB HYDROLASE SUPERFAMILY PROTEIN C4A8.06C"/>
    <property type="match status" value="1"/>
</dbReference>
<sequence>MSVVHQPLSESMIPRLDPEYVEFHRSTLAYIIPPHTLPWSPELRNAPAVPGSSTPLSVGSTVDIDLTYTKFRAFTPEGEAPADGWPVFIFFHGGGWTFGSIGAENAFATNMCVHAKCVVISVDYRLAPEHKYPTAVDDSAESLEWVVANGQKVLGVDTTRIAWLMFTSGGNLAAILALKAAQRSPPIPLLFQLLIVPVTDNTASVDDLWKENALTPWLSPERMIWFRNNYLPNKDDHTKWDASPIFAPDELLAKVPKTWIAVCEADILCAEGIAYGRKLSELGVPTHTEIYKGAPHPIMAMDEVSSVLKIGAKMVADAAAALSEGLGTA</sequence>
<dbReference type="InterPro" id="IPR029058">
    <property type="entry name" value="AB_hydrolase_fold"/>
</dbReference>
<proteinExistence type="predicted"/>